<dbReference type="InterPro" id="IPR008775">
    <property type="entry name" value="Phytyl_CoA_dOase-like"/>
</dbReference>
<evidence type="ECO:0000313" key="6">
    <source>
        <dbReference type="WBParaSite" id="L893_g1597.t1"/>
    </source>
</evidence>
<accession>A0A1I7YFU6</accession>
<keyword evidence="5" id="KW-1185">Reference proteome</keyword>
<dbReference type="WBParaSite" id="L893_g1597.t1">
    <property type="protein sequence ID" value="L893_g1597.t1"/>
    <property type="gene ID" value="L893_g1597"/>
</dbReference>
<proteinExistence type="inferred from homology"/>
<evidence type="ECO:0000313" key="5">
    <source>
        <dbReference type="Proteomes" id="UP000095287"/>
    </source>
</evidence>
<comment type="similarity">
    <text evidence="4">Belongs to the PhyH family. PHYHD1 subfamily.</text>
</comment>
<protein>
    <submittedName>
        <fullName evidence="6">Phytanoyl-CoA dioxygenase</fullName>
    </submittedName>
</protein>
<evidence type="ECO:0000256" key="2">
    <source>
        <dbReference type="ARBA" id="ARBA00022723"/>
    </source>
</evidence>
<keyword evidence="2" id="KW-0479">Metal-binding</keyword>
<evidence type="ECO:0000256" key="4">
    <source>
        <dbReference type="ARBA" id="ARBA00038356"/>
    </source>
</evidence>
<dbReference type="Proteomes" id="UP000095287">
    <property type="component" value="Unplaced"/>
</dbReference>
<name>A0A1I7YFU6_9BILA</name>
<dbReference type="AlphaFoldDB" id="A0A1I7YFU6"/>
<evidence type="ECO:0000256" key="3">
    <source>
        <dbReference type="ARBA" id="ARBA00023004"/>
    </source>
</evidence>
<keyword evidence="3" id="KW-0408">Iron</keyword>
<organism evidence="5 6">
    <name type="scientific">Steinernema glaseri</name>
    <dbReference type="NCBI Taxonomy" id="37863"/>
    <lineage>
        <taxon>Eukaryota</taxon>
        <taxon>Metazoa</taxon>
        <taxon>Ecdysozoa</taxon>
        <taxon>Nematoda</taxon>
        <taxon>Chromadorea</taxon>
        <taxon>Rhabditida</taxon>
        <taxon>Tylenchina</taxon>
        <taxon>Panagrolaimomorpha</taxon>
        <taxon>Strongyloidoidea</taxon>
        <taxon>Steinernematidae</taxon>
        <taxon>Steinernema</taxon>
    </lineage>
</organism>
<sequence length="290" mass="33479">MDLTGLKEKFDRDGFVVIDNVFTPEELDGLKKRMGEIVDEMNPDDHPKSTFSTYDEDKHAADTYFLESADKIRFFYEEGSIGEDGNLVVPKELAFNKVGHALHWLDNTFKNFTFQNNVKEIIRKVGYEKPEIVQSMYIFKQPKIGGAVTDHIDGTFLQVEPINNVMGVWIPVDDATQENGCLWFIPGSHKVNTVDYRFVRTHTTEPNKPLLTFRGRKLVFDQERFIPVPIKRGSLVLIHGLVAHKSEPNTSEKSRHAYTFHIVDSNNTVWCKDNWLQSTETYKFPNLYEN</sequence>
<evidence type="ECO:0000256" key="1">
    <source>
        <dbReference type="ARBA" id="ARBA00001962"/>
    </source>
</evidence>
<dbReference type="Pfam" id="PF05721">
    <property type="entry name" value="PhyH"/>
    <property type="match status" value="1"/>
</dbReference>
<dbReference type="GO" id="GO:0046872">
    <property type="term" value="F:metal ion binding"/>
    <property type="evidence" value="ECO:0007669"/>
    <property type="project" value="UniProtKB-KW"/>
</dbReference>
<reference evidence="6" key="1">
    <citation type="submission" date="2016-11" db="UniProtKB">
        <authorList>
            <consortium name="WormBaseParasite"/>
        </authorList>
    </citation>
    <scope>IDENTIFICATION</scope>
</reference>
<dbReference type="Gene3D" id="2.60.120.620">
    <property type="entry name" value="q2cbj1_9rhob like domain"/>
    <property type="match status" value="1"/>
</dbReference>
<comment type="cofactor">
    <cofactor evidence="1">
        <name>Fe cation</name>
        <dbReference type="ChEBI" id="CHEBI:24875"/>
    </cofactor>
</comment>
<dbReference type="PANTHER" id="PTHR20883">
    <property type="entry name" value="PHYTANOYL-COA DIOXYGENASE DOMAIN CONTAINING 1"/>
    <property type="match status" value="1"/>
</dbReference>
<dbReference type="PANTHER" id="PTHR20883:SF15">
    <property type="entry name" value="PHYTANOYL-COA DIOXYGENASE DOMAIN-CONTAINING PROTEIN 1"/>
    <property type="match status" value="1"/>
</dbReference>
<dbReference type="SUPFAM" id="SSF51197">
    <property type="entry name" value="Clavaminate synthase-like"/>
    <property type="match status" value="1"/>
</dbReference>